<sequence>MSRPSHGTLHHVELWVPDLPQALASFGWLLQALGYSVHQNWDGGRSWLLGPTYLVVERSPDLTAERHDRCRAGLNHLAFHVEDATAVEKLVADSAGHGWHLMFPERHPYAGGGQHYAAYLENDDGFEVELVAIDPPEQGRDRPAHSS</sequence>
<evidence type="ECO:0000313" key="2">
    <source>
        <dbReference type="EMBL" id="GAA3861616.1"/>
    </source>
</evidence>
<gene>
    <name evidence="2" type="ORF">GCM10022207_26720</name>
</gene>
<accession>A0ABP7K0P8</accession>
<feature type="domain" description="VOC" evidence="1">
    <location>
        <begin position="8"/>
        <end position="133"/>
    </location>
</feature>
<evidence type="ECO:0000313" key="3">
    <source>
        <dbReference type="Proteomes" id="UP001501563"/>
    </source>
</evidence>
<dbReference type="InterPro" id="IPR029068">
    <property type="entry name" value="Glyas_Bleomycin-R_OHBP_Dase"/>
</dbReference>
<name>A0ABP7K0P8_9ACTN</name>
<dbReference type="Gene3D" id="3.10.180.10">
    <property type="entry name" value="2,3-Dihydroxybiphenyl 1,2-Dioxygenase, domain 1"/>
    <property type="match status" value="1"/>
</dbReference>
<dbReference type="InterPro" id="IPR051332">
    <property type="entry name" value="Fosfomycin_Res_Enzymes"/>
</dbReference>
<evidence type="ECO:0000259" key="1">
    <source>
        <dbReference type="PROSITE" id="PS51819"/>
    </source>
</evidence>
<dbReference type="InterPro" id="IPR037523">
    <property type="entry name" value="VOC_core"/>
</dbReference>
<dbReference type="EMBL" id="BAAAZA010000006">
    <property type="protein sequence ID" value="GAA3861616.1"/>
    <property type="molecule type" value="Genomic_DNA"/>
</dbReference>
<dbReference type="PANTHER" id="PTHR36113:SF6">
    <property type="entry name" value="FOSFOMYCIN RESISTANCE PROTEIN FOSX"/>
    <property type="match status" value="1"/>
</dbReference>
<dbReference type="RefSeq" id="WP_345548095.1">
    <property type="nucleotide sequence ID" value="NZ_BAAAZA010000006.1"/>
</dbReference>
<dbReference type="Pfam" id="PF13669">
    <property type="entry name" value="Glyoxalase_4"/>
    <property type="match status" value="1"/>
</dbReference>
<dbReference type="PANTHER" id="PTHR36113">
    <property type="entry name" value="LYASE, PUTATIVE-RELATED-RELATED"/>
    <property type="match status" value="1"/>
</dbReference>
<reference evidence="3" key="1">
    <citation type="journal article" date="2019" name="Int. J. Syst. Evol. Microbiol.">
        <title>The Global Catalogue of Microorganisms (GCM) 10K type strain sequencing project: providing services to taxonomists for standard genome sequencing and annotation.</title>
        <authorList>
            <consortium name="The Broad Institute Genomics Platform"/>
            <consortium name="The Broad Institute Genome Sequencing Center for Infectious Disease"/>
            <person name="Wu L."/>
            <person name="Ma J."/>
        </authorList>
    </citation>
    <scope>NUCLEOTIDE SEQUENCE [LARGE SCALE GENOMIC DNA]</scope>
    <source>
        <strain evidence="3">JCM 16578</strain>
    </source>
</reference>
<dbReference type="SUPFAM" id="SSF54593">
    <property type="entry name" value="Glyoxalase/Bleomycin resistance protein/Dihydroxybiphenyl dioxygenase"/>
    <property type="match status" value="1"/>
</dbReference>
<keyword evidence="3" id="KW-1185">Reference proteome</keyword>
<organism evidence="2 3">
    <name type="scientific">Streptomyces lannensis</name>
    <dbReference type="NCBI Taxonomy" id="766498"/>
    <lineage>
        <taxon>Bacteria</taxon>
        <taxon>Bacillati</taxon>
        <taxon>Actinomycetota</taxon>
        <taxon>Actinomycetes</taxon>
        <taxon>Kitasatosporales</taxon>
        <taxon>Streptomycetaceae</taxon>
        <taxon>Streptomyces</taxon>
    </lineage>
</organism>
<dbReference type="PROSITE" id="PS51819">
    <property type="entry name" value="VOC"/>
    <property type="match status" value="1"/>
</dbReference>
<comment type="caution">
    <text evidence="2">The sequence shown here is derived from an EMBL/GenBank/DDBJ whole genome shotgun (WGS) entry which is preliminary data.</text>
</comment>
<proteinExistence type="predicted"/>
<dbReference type="Proteomes" id="UP001501563">
    <property type="component" value="Unassembled WGS sequence"/>
</dbReference>
<protein>
    <recommendedName>
        <fullName evidence="1">VOC domain-containing protein</fullName>
    </recommendedName>
</protein>